<feature type="short sequence motif" description="VHIID" evidence="9">
    <location>
        <begin position="281"/>
        <end position="285"/>
    </location>
</feature>
<evidence type="ECO:0000256" key="10">
    <source>
        <dbReference type="RuleBase" id="RU367159"/>
    </source>
</evidence>
<evidence type="ECO:0000256" key="1">
    <source>
        <dbReference type="ARBA" id="ARBA00004123"/>
    </source>
</evidence>
<dbReference type="OMA" id="AQWRIRM"/>
<dbReference type="GO" id="GO:2000033">
    <property type="term" value="P:regulation of seed dormancy process"/>
    <property type="evidence" value="ECO:0000318"/>
    <property type="project" value="GO_Central"/>
</dbReference>
<dbReference type="InterPro" id="IPR038088">
    <property type="entry name" value="DELLA_N_sf"/>
</dbReference>
<comment type="similarity">
    <text evidence="2 10">Belongs to the GRAS family. DELLA subfamily.</text>
</comment>
<dbReference type="InterPro" id="IPR021914">
    <property type="entry name" value="TF_DELLA_N"/>
</dbReference>
<evidence type="ECO:0000256" key="3">
    <source>
        <dbReference type="ARBA" id="ARBA00022491"/>
    </source>
</evidence>
<dbReference type="AlphaFoldDB" id="M4ET61"/>
<dbReference type="HOGENOM" id="CLU_011924_4_0_1"/>
<dbReference type="GO" id="GO:0009723">
    <property type="term" value="P:response to ethylene"/>
    <property type="evidence" value="ECO:0000318"/>
    <property type="project" value="GO_Central"/>
</dbReference>
<dbReference type="Gramene" id="Bra031991.1">
    <property type="protein sequence ID" value="Bra031991.1-P"/>
    <property type="gene ID" value="Bra031991"/>
</dbReference>
<dbReference type="GO" id="GO:0009863">
    <property type="term" value="P:salicylic acid mediated signaling pathway"/>
    <property type="evidence" value="ECO:0000318"/>
    <property type="project" value="GO_Central"/>
</dbReference>
<dbReference type="Proteomes" id="UP000011750">
    <property type="component" value="Chromosome A02"/>
</dbReference>
<dbReference type="eggNOG" id="ENOG502QPMG">
    <property type="taxonomic scope" value="Eukaryota"/>
</dbReference>
<dbReference type="GO" id="GO:0003700">
    <property type="term" value="F:DNA-binding transcription factor activity"/>
    <property type="evidence" value="ECO:0000318"/>
    <property type="project" value="GO_Central"/>
</dbReference>
<dbReference type="InParanoid" id="M4ET61"/>
<evidence type="ECO:0000256" key="9">
    <source>
        <dbReference type="PROSITE-ProRule" id="PRU01191"/>
    </source>
</evidence>
<feature type="compositionally biased region" description="Polar residues" evidence="11">
    <location>
        <begin position="13"/>
        <end position="29"/>
    </location>
</feature>
<dbReference type="Pfam" id="PF03514">
    <property type="entry name" value="GRAS"/>
    <property type="match status" value="2"/>
</dbReference>
<dbReference type="GO" id="GO:0005634">
    <property type="term" value="C:nucleus"/>
    <property type="evidence" value="ECO:0000318"/>
    <property type="project" value="GO_Central"/>
</dbReference>
<protein>
    <recommendedName>
        <fullName evidence="10">DELLA protein</fullName>
    </recommendedName>
</protein>
<feature type="region of interest" description="VHIID" evidence="9">
    <location>
        <begin position="250"/>
        <end position="315"/>
    </location>
</feature>
<proteinExistence type="inferred from homology"/>
<evidence type="ECO:0000313" key="13">
    <source>
        <dbReference type="EnsemblPlants" id="Bra031991.1-P"/>
    </source>
</evidence>
<accession>M4ET61</accession>
<dbReference type="PANTHER" id="PTHR31636">
    <property type="entry name" value="OSJNBA0084A10.13 PROTEIN-RELATED"/>
    <property type="match status" value="1"/>
</dbReference>
<evidence type="ECO:0000313" key="14">
    <source>
        <dbReference type="Proteomes" id="UP000011750"/>
    </source>
</evidence>
<dbReference type="GO" id="GO:0006355">
    <property type="term" value="P:regulation of DNA-templated transcription"/>
    <property type="evidence" value="ECO:0000318"/>
    <property type="project" value="GO_Central"/>
</dbReference>
<dbReference type="GO" id="GO:0042538">
    <property type="term" value="P:hyperosmotic salinity response"/>
    <property type="evidence" value="ECO:0000318"/>
    <property type="project" value="GO_Central"/>
</dbReference>
<dbReference type="InterPro" id="IPR005202">
    <property type="entry name" value="TF_GRAS"/>
</dbReference>
<comment type="function">
    <text evidence="10">Transcriptional regulator that acts as a repressor of the gibberellin (GA) signaling pathway. Probably acts by participating in large multiprotein complexes that repress transcription of GA-inducible genes.</text>
</comment>
<dbReference type="FunCoup" id="M4ET61">
    <property type="interactions" value="318"/>
</dbReference>
<comment type="subcellular location">
    <subcellularLocation>
        <location evidence="1 10">Nucleus</location>
    </subcellularLocation>
</comment>
<dbReference type="GO" id="GO:0009938">
    <property type="term" value="P:negative regulation of gibberellic acid mediated signaling pathway"/>
    <property type="evidence" value="ECO:0000318"/>
    <property type="project" value="GO_Central"/>
</dbReference>
<keyword evidence="3" id="KW-0678">Repressor</keyword>
<evidence type="ECO:0000256" key="5">
    <source>
        <dbReference type="ARBA" id="ARBA00022941"/>
    </source>
</evidence>
<feature type="domain" description="Transcriptional factor DELLA N-terminal" evidence="12">
    <location>
        <begin position="43"/>
        <end position="108"/>
    </location>
</feature>
<evidence type="ECO:0000256" key="11">
    <source>
        <dbReference type="SAM" id="MobiDB-lite"/>
    </source>
</evidence>
<dbReference type="GO" id="GO:0009740">
    <property type="term" value="P:gibberellic acid mediated signaling pathway"/>
    <property type="evidence" value="ECO:0007669"/>
    <property type="project" value="UniProtKB-UniRule"/>
</dbReference>
<feature type="region of interest" description="SAW" evidence="9">
    <location>
        <begin position="425"/>
        <end position="501"/>
    </location>
</feature>
<keyword evidence="7 10" id="KW-0804">Transcription</keyword>
<keyword evidence="8 10" id="KW-0539">Nucleus</keyword>
<evidence type="ECO:0000256" key="8">
    <source>
        <dbReference type="ARBA" id="ARBA00023242"/>
    </source>
</evidence>
<dbReference type="PROSITE" id="PS50985">
    <property type="entry name" value="GRAS"/>
    <property type="match status" value="1"/>
</dbReference>
<dbReference type="SMART" id="SM01129">
    <property type="entry name" value="DELLA"/>
    <property type="match status" value="1"/>
</dbReference>
<dbReference type="GO" id="GO:0010187">
    <property type="term" value="P:negative regulation of seed germination"/>
    <property type="evidence" value="ECO:0000318"/>
    <property type="project" value="GO_Central"/>
</dbReference>
<evidence type="ECO:0000256" key="7">
    <source>
        <dbReference type="ARBA" id="ARBA00023163"/>
    </source>
</evidence>
<feature type="region of interest" description="Disordered" evidence="11">
    <location>
        <begin position="1"/>
        <end position="40"/>
    </location>
</feature>
<name>M4ET61_BRACM</name>
<keyword evidence="6 10" id="KW-0805">Transcription regulation</keyword>
<dbReference type="Pfam" id="PF12041">
    <property type="entry name" value="DELLA"/>
    <property type="match status" value="1"/>
</dbReference>
<keyword evidence="4" id="KW-0832">Ubl conjugation</keyword>
<comment type="domain">
    <text evidence="10">The DELLA motif is required for its GA-induced degradation.</text>
</comment>
<dbReference type="STRING" id="51351.M4ET61"/>
<dbReference type="EnsemblPlants" id="Bra031991.1">
    <property type="protein sequence ID" value="Bra031991.1-P"/>
    <property type="gene ID" value="Bra031991"/>
</dbReference>
<dbReference type="GO" id="GO:0043565">
    <property type="term" value="F:sequence-specific DNA binding"/>
    <property type="evidence" value="ECO:0000318"/>
    <property type="project" value="GO_Central"/>
</dbReference>
<comment type="caution">
    <text evidence="9">Lacks conserved residue(s) required for the propagation of feature annotation.</text>
</comment>
<sequence>MKRGHGETWDPAPQSQQPSGSCEGSSSVVDNIKGKMADDSNMDELLEVLGYKVRSSEMAEVAQKLEQLEMVLSNDDVGSTVLNDTVHYNPSDLSNWVETMLSELNNPEPSDLDPTRICEDRSEYGLSAIPGLSAFPKAEEGAEEEASSKRIRLESVGSWGELTRPVVVVDSQETGVRLVHALVACAEAIQQQDLNLADALVKSVGTLAASQAGAMGKVATYFAQGLARRIYAADLSGGSSVGPSFEEALQMHFYESCPYLKFAHFTANQAILEAVTTARRVHVIDLGLNQGMQWPALMQALAVRPGGPPSFRLTGVGPPQTESSDSLQQLGWKLAQFAQAIGVEFEFKGLAAESLSRTGDVRDPARIGNISEANHNGVVFLDRFNEALHYYSSLFDSLEDSYTLPSQDRVMSEVYLGRQIVNVVAAEGTDRVERHETLAQWKARMGSVGFDPVPLGSSAFKQASMLLSVFAGGDGYRVEENDGCLMLGWQTRPLIATSAWKLAGA</sequence>
<reference evidence="13 14" key="2">
    <citation type="journal article" date="2018" name="Hortic Res">
        <title>Improved Brassica rapa reference genome by single-molecule sequencing and chromosome conformation capture technologies.</title>
        <authorList>
            <person name="Zhang L."/>
            <person name="Cai X."/>
            <person name="Wu J."/>
            <person name="Liu M."/>
            <person name="Grob S."/>
            <person name="Cheng F."/>
            <person name="Liang J."/>
            <person name="Cai C."/>
            <person name="Liu Z."/>
            <person name="Liu B."/>
            <person name="Wang F."/>
            <person name="Li S."/>
            <person name="Liu F."/>
            <person name="Li X."/>
            <person name="Cheng L."/>
            <person name="Yang W."/>
            <person name="Li M.H."/>
            <person name="Grossniklaus U."/>
            <person name="Zheng H."/>
            <person name="Wang X."/>
        </authorList>
    </citation>
    <scope>NUCLEOTIDE SEQUENCE [LARGE SCALE GENOMIC DNA]</scope>
    <source>
        <strain evidence="13 14">cv. Chiifu-401-42</strain>
    </source>
</reference>
<organism evidence="13 14">
    <name type="scientific">Brassica campestris</name>
    <name type="common">Field mustard</name>
    <dbReference type="NCBI Taxonomy" id="3711"/>
    <lineage>
        <taxon>Eukaryota</taxon>
        <taxon>Viridiplantae</taxon>
        <taxon>Streptophyta</taxon>
        <taxon>Embryophyta</taxon>
        <taxon>Tracheophyta</taxon>
        <taxon>Spermatophyta</taxon>
        <taxon>Magnoliopsida</taxon>
        <taxon>eudicotyledons</taxon>
        <taxon>Gunneridae</taxon>
        <taxon>Pentapetalae</taxon>
        <taxon>rosids</taxon>
        <taxon>malvids</taxon>
        <taxon>Brassicales</taxon>
        <taxon>Brassicaceae</taxon>
        <taxon>Brassiceae</taxon>
        <taxon>Brassica</taxon>
    </lineage>
</organism>
<dbReference type="Gene3D" id="1.10.10.1290">
    <property type="entry name" value="Transcriptional regulator DELLA, N-terminal domain"/>
    <property type="match status" value="1"/>
</dbReference>
<evidence type="ECO:0000256" key="4">
    <source>
        <dbReference type="ARBA" id="ARBA00022843"/>
    </source>
</evidence>
<keyword evidence="5 10" id="KW-0939">Gibberellin signaling pathway</keyword>
<dbReference type="GO" id="GO:2000377">
    <property type="term" value="P:regulation of reactive oxygen species metabolic process"/>
    <property type="evidence" value="ECO:0000318"/>
    <property type="project" value="GO_Central"/>
</dbReference>
<dbReference type="GO" id="GO:0009737">
    <property type="term" value="P:response to abscisic acid"/>
    <property type="evidence" value="ECO:0000318"/>
    <property type="project" value="GO_Central"/>
</dbReference>
<keyword evidence="14" id="KW-1185">Reference proteome</keyword>
<evidence type="ECO:0000256" key="2">
    <source>
        <dbReference type="ARBA" id="ARBA00010273"/>
    </source>
</evidence>
<evidence type="ECO:0000259" key="12">
    <source>
        <dbReference type="Pfam" id="PF12041"/>
    </source>
</evidence>
<dbReference type="FunFam" id="1.10.10.1290:FF:000001">
    <property type="entry name" value="DELLA protein GAI"/>
    <property type="match status" value="1"/>
</dbReference>
<dbReference type="GO" id="GO:0009867">
    <property type="term" value="P:jasmonic acid mediated signaling pathway"/>
    <property type="evidence" value="ECO:0000318"/>
    <property type="project" value="GO_Central"/>
</dbReference>
<reference evidence="13 14" key="1">
    <citation type="journal article" date="2011" name="Nat. Genet.">
        <title>The genome of the mesopolyploid crop species Brassica rapa.</title>
        <authorList>
            <consortium name="Brassica rapa Genome Sequencing Project Consortium"/>
            <person name="Wang X."/>
            <person name="Wang H."/>
            <person name="Wang J."/>
            <person name="Sun R."/>
            <person name="Wu J."/>
            <person name="Liu S."/>
            <person name="Bai Y."/>
            <person name="Mun J.H."/>
            <person name="Bancroft I."/>
            <person name="Cheng F."/>
            <person name="Huang S."/>
            <person name="Li X."/>
            <person name="Hua W."/>
            <person name="Wang J."/>
            <person name="Wang X."/>
            <person name="Freeling M."/>
            <person name="Pires J.C."/>
            <person name="Paterson A.H."/>
            <person name="Chalhoub B."/>
            <person name="Wang B."/>
            <person name="Hayward A."/>
            <person name="Sharpe A.G."/>
            <person name="Park B.S."/>
            <person name="Weisshaar B."/>
            <person name="Liu B."/>
            <person name="Li B."/>
            <person name="Liu B."/>
            <person name="Tong C."/>
            <person name="Song C."/>
            <person name="Duran C."/>
            <person name="Peng C."/>
            <person name="Geng C."/>
            <person name="Koh C."/>
            <person name="Lin C."/>
            <person name="Edwards D."/>
            <person name="Mu D."/>
            <person name="Shen D."/>
            <person name="Soumpourou E."/>
            <person name="Li F."/>
            <person name="Fraser F."/>
            <person name="Conant G."/>
            <person name="Lassalle G."/>
            <person name="King G.J."/>
            <person name="Bonnema G."/>
            <person name="Tang H."/>
            <person name="Wang H."/>
            <person name="Belcram H."/>
            <person name="Zhou H."/>
            <person name="Hirakawa H."/>
            <person name="Abe H."/>
            <person name="Guo H."/>
            <person name="Wang H."/>
            <person name="Jin H."/>
            <person name="Parkin I.A."/>
            <person name="Batley J."/>
            <person name="Kim J.S."/>
            <person name="Just J."/>
            <person name="Li J."/>
            <person name="Xu J."/>
            <person name="Deng J."/>
            <person name="Kim J.A."/>
            <person name="Li J."/>
            <person name="Yu J."/>
            <person name="Meng J."/>
            <person name="Wang J."/>
            <person name="Min J."/>
            <person name="Poulain J."/>
            <person name="Wang J."/>
            <person name="Hatakeyama K."/>
            <person name="Wu K."/>
            <person name="Wang L."/>
            <person name="Fang L."/>
            <person name="Trick M."/>
            <person name="Links M.G."/>
            <person name="Zhao M."/>
            <person name="Jin M."/>
            <person name="Ramchiary N."/>
            <person name="Drou N."/>
            <person name="Berkman P.J."/>
            <person name="Cai Q."/>
            <person name="Huang Q."/>
            <person name="Li R."/>
            <person name="Tabata S."/>
            <person name="Cheng S."/>
            <person name="Zhang S."/>
            <person name="Zhang S."/>
            <person name="Huang S."/>
            <person name="Sato S."/>
            <person name="Sun S."/>
            <person name="Kwon S.J."/>
            <person name="Choi S.R."/>
            <person name="Lee T.H."/>
            <person name="Fan W."/>
            <person name="Zhao X."/>
            <person name="Tan X."/>
            <person name="Xu X."/>
            <person name="Wang Y."/>
            <person name="Qiu Y."/>
            <person name="Yin Y."/>
            <person name="Li Y."/>
            <person name="Du Y."/>
            <person name="Liao Y."/>
            <person name="Lim Y."/>
            <person name="Narusaka Y."/>
            <person name="Wang Y."/>
            <person name="Wang Z."/>
            <person name="Li Z."/>
            <person name="Wang Z."/>
            <person name="Xiong Z."/>
            <person name="Zhang Z."/>
        </authorList>
    </citation>
    <scope>NUCLEOTIDE SEQUENCE [LARGE SCALE GENOMIC DNA]</scope>
    <source>
        <strain evidence="13 14">cv. Chiifu-401-42</strain>
    </source>
</reference>
<reference evidence="13" key="3">
    <citation type="submission" date="2023-03" db="UniProtKB">
        <authorList>
            <consortium name="EnsemblPlants"/>
        </authorList>
    </citation>
    <scope>IDENTIFICATION</scope>
    <source>
        <strain evidence="13">cv. Chiifu-401-42</strain>
    </source>
</reference>
<evidence type="ECO:0000256" key="6">
    <source>
        <dbReference type="ARBA" id="ARBA00023015"/>
    </source>
</evidence>